<evidence type="ECO:0000256" key="1">
    <source>
        <dbReference type="SAM" id="MobiDB-lite"/>
    </source>
</evidence>
<protein>
    <submittedName>
        <fullName evidence="3">Streptomycin biosynthesis protein</fullName>
    </submittedName>
</protein>
<evidence type="ECO:0000313" key="4">
    <source>
        <dbReference type="Proteomes" id="UP001365781"/>
    </source>
</evidence>
<gene>
    <name evidence="3" type="ORF">WB403_30095</name>
</gene>
<evidence type="ECO:0000259" key="2">
    <source>
        <dbReference type="SMART" id="SM00470"/>
    </source>
</evidence>
<name>A0ABU8GJP1_9ACTN</name>
<evidence type="ECO:0000313" key="3">
    <source>
        <dbReference type="EMBL" id="MEI5613407.1"/>
    </source>
</evidence>
<dbReference type="SUPFAM" id="SSF110849">
    <property type="entry name" value="ParB/Sulfiredoxin"/>
    <property type="match status" value="1"/>
</dbReference>
<dbReference type="EMBL" id="JBBAYM010000022">
    <property type="protein sequence ID" value="MEI5613407.1"/>
    <property type="molecule type" value="Genomic_DNA"/>
</dbReference>
<proteinExistence type="predicted"/>
<dbReference type="InterPro" id="IPR036086">
    <property type="entry name" value="ParB/Sulfiredoxin_sf"/>
</dbReference>
<organism evidence="3 4">
    <name type="scientific">Streptomyces brasiliscabiei</name>
    <dbReference type="NCBI Taxonomy" id="2736302"/>
    <lineage>
        <taxon>Bacteria</taxon>
        <taxon>Bacillati</taxon>
        <taxon>Actinomycetota</taxon>
        <taxon>Actinomycetes</taxon>
        <taxon>Kitasatosporales</taxon>
        <taxon>Streptomycetaceae</taxon>
        <taxon>Streptomyces</taxon>
    </lineage>
</organism>
<dbReference type="RefSeq" id="WP_336542293.1">
    <property type="nucleotide sequence ID" value="NZ_JBBAYL010000011.1"/>
</dbReference>
<accession>A0ABU8GJP1</accession>
<dbReference type="SMART" id="SM00470">
    <property type="entry name" value="ParB"/>
    <property type="match status" value="1"/>
</dbReference>
<keyword evidence="4" id="KW-1185">Reference proteome</keyword>
<dbReference type="InterPro" id="IPR003115">
    <property type="entry name" value="ParB_N"/>
</dbReference>
<dbReference type="Proteomes" id="UP001365781">
    <property type="component" value="Unassembled WGS sequence"/>
</dbReference>
<feature type="domain" description="ParB-like N-terminal" evidence="2">
    <location>
        <begin position="58"/>
        <end position="142"/>
    </location>
</feature>
<reference evidence="3 4" key="1">
    <citation type="submission" date="2024-03" db="EMBL/GenBank/DDBJ databases">
        <title>First Report of Pectobacterium brasiliscabiei causing potato scab in china.</title>
        <authorList>
            <person name="Handique U."/>
        </authorList>
    </citation>
    <scope>NUCLEOTIDE SEQUENCE [LARGE SCALE GENOMIC DNA]</scope>
    <source>
        <strain evidence="3 4">ZRIMU1503</strain>
    </source>
</reference>
<comment type="caution">
    <text evidence="3">The sequence shown here is derived from an EMBL/GenBank/DDBJ whole genome shotgun (WGS) entry which is preliminary data.</text>
</comment>
<feature type="compositionally biased region" description="Gly residues" evidence="1">
    <location>
        <begin position="289"/>
        <end position="300"/>
    </location>
</feature>
<feature type="region of interest" description="Disordered" evidence="1">
    <location>
        <begin position="187"/>
        <end position="214"/>
    </location>
</feature>
<feature type="region of interest" description="Disordered" evidence="1">
    <location>
        <begin position="246"/>
        <end position="304"/>
    </location>
</feature>
<sequence length="386" mass="40729">MNVSGAHAESTDRREGPRPGLRLAVAGGTEAPPSGSASASAGDRSGVTGEEGRARRTAVVDIDALRASDSPRLGGENRDHVRMLAEQEDPLPPVLVHHPSMRVIDGMHRLAAARLRGADTIAVEYFDGDEGEVFALSVELNIAHGLPLSQADRAAAAERILDSHPYWSDRRVATNAGLAPSTVAAIRRRSTSRSDQLNAPRVGRDGRVRPLQATEGRLRASQVIAANPTASLREIAERAGIATATAKDVRDRLRRGQDPLPQGQPAKRVAPPGAPSGTPSGASREEPGRGAGGGGGGAAGGRSTAHMSAAAIGLILPNLRKDPSLRTEAGRMLLQMLSVHSIGDEARWRRLAQSVPGHRAPVLAQAARRCADHWLRLANELEMRRG</sequence>
<feature type="compositionally biased region" description="Basic and acidic residues" evidence="1">
    <location>
        <begin position="247"/>
        <end position="257"/>
    </location>
</feature>
<feature type="region of interest" description="Disordered" evidence="1">
    <location>
        <begin position="1"/>
        <end position="55"/>
    </location>
</feature>
<feature type="compositionally biased region" description="Low complexity" evidence="1">
    <location>
        <begin position="26"/>
        <end position="46"/>
    </location>
</feature>